<organism evidence="2 3">
    <name type="scientific">Molorchus minor</name>
    <dbReference type="NCBI Taxonomy" id="1323400"/>
    <lineage>
        <taxon>Eukaryota</taxon>
        <taxon>Metazoa</taxon>
        <taxon>Ecdysozoa</taxon>
        <taxon>Arthropoda</taxon>
        <taxon>Hexapoda</taxon>
        <taxon>Insecta</taxon>
        <taxon>Pterygota</taxon>
        <taxon>Neoptera</taxon>
        <taxon>Endopterygota</taxon>
        <taxon>Coleoptera</taxon>
        <taxon>Polyphaga</taxon>
        <taxon>Cucujiformia</taxon>
        <taxon>Chrysomeloidea</taxon>
        <taxon>Cerambycidae</taxon>
        <taxon>Lamiinae</taxon>
        <taxon>Monochamini</taxon>
        <taxon>Molorchus</taxon>
    </lineage>
</organism>
<comment type="caution">
    <text evidence="2">The sequence shown here is derived from an EMBL/GenBank/DDBJ whole genome shotgun (WGS) entry which is preliminary data.</text>
</comment>
<accession>A0ABQ9IRU9</accession>
<keyword evidence="3" id="KW-1185">Reference proteome</keyword>
<evidence type="ECO:0000256" key="1">
    <source>
        <dbReference type="SAM" id="MobiDB-lite"/>
    </source>
</evidence>
<feature type="region of interest" description="Disordered" evidence="1">
    <location>
        <begin position="1"/>
        <end position="51"/>
    </location>
</feature>
<proteinExistence type="predicted"/>
<sequence>MTVDPRGPQDPLHEHSSGFSGFREAIHIRPPSSQLQKKLTSRSTARVEKSEPTIHREMLRDCVVHAYRTAVVEDLYDRPDERAQLHRQTGIGVHSHLESHG</sequence>
<protein>
    <submittedName>
        <fullName evidence="2">Uncharacterized protein</fullName>
    </submittedName>
</protein>
<feature type="compositionally biased region" description="Polar residues" evidence="1">
    <location>
        <begin position="31"/>
        <end position="44"/>
    </location>
</feature>
<dbReference type="Proteomes" id="UP001162164">
    <property type="component" value="Unassembled WGS sequence"/>
</dbReference>
<dbReference type="EMBL" id="JAPWTJ010003112">
    <property type="protein sequence ID" value="KAJ8962450.1"/>
    <property type="molecule type" value="Genomic_DNA"/>
</dbReference>
<gene>
    <name evidence="2" type="ORF">NQ317_012216</name>
</gene>
<evidence type="ECO:0000313" key="2">
    <source>
        <dbReference type="EMBL" id="KAJ8962450.1"/>
    </source>
</evidence>
<evidence type="ECO:0000313" key="3">
    <source>
        <dbReference type="Proteomes" id="UP001162164"/>
    </source>
</evidence>
<name>A0ABQ9IRU9_9CUCU</name>
<reference evidence="2" key="1">
    <citation type="journal article" date="2023" name="Insect Mol. Biol.">
        <title>Genome sequencing provides insights into the evolution of gene families encoding plant cell wall-degrading enzymes in longhorned beetles.</title>
        <authorList>
            <person name="Shin N.R."/>
            <person name="Okamura Y."/>
            <person name="Kirsch R."/>
            <person name="Pauchet Y."/>
        </authorList>
    </citation>
    <scope>NUCLEOTIDE SEQUENCE</scope>
    <source>
        <strain evidence="2">MMC_N1</strain>
    </source>
</reference>